<dbReference type="Gene3D" id="3.20.20.120">
    <property type="entry name" value="Enolase-like C-terminal domain"/>
    <property type="match status" value="1"/>
</dbReference>
<dbReference type="InterPro" id="IPR029065">
    <property type="entry name" value="Enolase_C-like"/>
</dbReference>
<reference evidence="2" key="1">
    <citation type="journal article" date="2019" name="Philos. Trans. R. Soc. Lond., B, Biol. Sci.">
        <title>Targeted metagenomic recovery of four divergent viruses reveals shared and distinctive characteristics of giant viruses of marine eukaryotes.</title>
        <authorList>
            <person name="Needham D.M."/>
            <person name="Poirier C."/>
            <person name="Hehenberger E."/>
            <person name="Jimenez V."/>
            <person name="Swalwell J.E."/>
            <person name="Santoro A.E."/>
            <person name="Worden A.Z."/>
        </authorList>
    </citation>
    <scope>NUCLEOTIDE SEQUENCE</scope>
    <source>
        <strain evidence="2">OPacV-662</strain>
    </source>
</reference>
<evidence type="ECO:0000313" key="2">
    <source>
        <dbReference type="EMBL" id="QFG73701.1"/>
    </source>
</evidence>
<protein>
    <submittedName>
        <fullName evidence="2">Enolase C-terminal domain-like protein</fullName>
    </submittedName>
</protein>
<feature type="domain" description="Enolase C-terminal" evidence="1">
    <location>
        <begin position="146"/>
        <end position="255"/>
    </location>
</feature>
<dbReference type="SUPFAM" id="SSF54826">
    <property type="entry name" value="Enolase N-terminal domain-like"/>
    <property type="match status" value="1"/>
</dbReference>
<dbReference type="InterPro" id="IPR036849">
    <property type="entry name" value="Enolase-like_C_sf"/>
</dbReference>
<sequence>MFIDFEVYPVCVPVIEPCISSIGRYNHTIRSIIKIISKDCVGWGETYGDYAIPTIISILGELQNKPINIEAINKRIIHHRDFGVLNTSASINNQSLLAIRMALIDLVGKIHRIPAYQLLNPSLETPNPIVKCSLYSYAIDGTPQEMADHIQTLLQKYPSDYVEFKIGVHGVAYDIEATKKVAEVIGSAKLAVDVNMGYTMDEAHEYLCEVRELIDIIEEPVPCIYDMNQLAKEFWMKISTHCTQKNILDKTPFIHASVPDIHLDYKLNNGKPFWLRSCLELGISHAMMCHTSIAFPSSRANQSLLHLVEDDLCKTSNIERCTNGFKVNPCYGLGVNIDQTKLKKYFITYNNMRERPNYYM</sequence>
<evidence type="ECO:0000259" key="1">
    <source>
        <dbReference type="Pfam" id="PF13378"/>
    </source>
</evidence>
<accession>A0A5J6VJU5</accession>
<dbReference type="EMBL" id="MN448269">
    <property type="protein sequence ID" value="QFG73701.1"/>
    <property type="molecule type" value="Genomic_DNA"/>
</dbReference>
<dbReference type="InterPro" id="IPR034593">
    <property type="entry name" value="DgoD-like"/>
</dbReference>
<dbReference type="InterPro" id="IPR029017">
    <property type="entry name" value="Enolase-like_N"/>
</dbReference>
<dbReference type="Gene3D" id="3.30.390.10">
    <property type="entry name" value="Enolase-like, N-terminal domain"/>
    <property type="match status" value="1"/>
</dbReference>
<proteinExistence type="predicted"/>
<dbReference type="SUPFAM" id="SSF51604">
    <property type="entry name" value="Enolase C-terminal domain-like"/>
    <property type="match status" value="1"/>
</dbReference>
<organism evidence="2">
    <name type="scientific">Megaviridae environmental sample</name>
    <dbReference type="NCBI Taxonomy" id="1737588"/>
    <lineage>
        <taxon>Viruses</taxon>
        <taxon>Varidnaviria</taxon>
        <taxon>Bamfordvirae</taxon>
        <taxon>Nucleocytoviricota</taxon>
        <taxon>Megaviricetes</taxon>
        <taxon>Imitervirales</taxon>
        <taxon>Mimiviridae</taxon>
        <taxon>environmental samples</taxon>
    </lineage>
</organism>
<name>A0A5J6VJU5_9VIRU</name>
<dbReference type="Pfam" id="PF13378">
    <property type="entry name" value="MR_MLE_C"/>
    <property type="match status" value="1"/>
</dbReference>
<dbReference type="PANTHER" id="PTHR48080">
    <property type="entry name" value="D-GALACTONATE DEHYDRATASE-RELATED"/>
    <property type="match status" value="1"/>
</dbReference>